<feature type="region of interest" description="Disordered" evidence="1">
    <location>
        <begin position="1"/>
        <end position="26"/>
    </location>
</feature>
<accession>A0A922M694</accession>
<organism evidence="2 3">
    <name type="scientific">Spodoptera exigua</name>
    <name type="common">Beet armyworm</name>
    <name type="synonym">Noctua fulgens</name>
    <dbReference type="NCBI Taxonomy" id="7107"/>
    <lineage>
        <taxon>Eukaryota</taxon>
        <taxon>Metazoa</taxon>
        <taxon>Ecdysozoa</taxon>
        <taxon>Arthropoda</taxon>
        <taxon>Hexapoda</taxon>
        <taxon>Insecta</taxon>
        <taxon>Pterygota</taxon>
        <taxon>Neoptera</taxon>
        <taxon>Endopterygota</taxon>
        <taxon>Lepidoptera</taxon>
        <taxon>Glossata</taxon>
        <taxon>Ditrysia</taxon>
        <taxon>Noctuoidea</taxon>
        <taxon>Noctuidae</taxon>
        <taxon>Amphipyrinae</taxon>
        <taxon>Spodoptera</taxon>
    </lineage>
</organism>
<protein>
    <submittedName>
        <fullName evidence="2">Uncharacterized protein</fullName>
    </submittedName>
</protein>
<name>A0A922M694_SPOEX</name>
<reference evidence="2" key="1">
    <citation type="journal article" date="2021" name="G3 (Bethesda)">
        <title>Genome and transcriptome analysis of the beet armyworm Spodoptera exigua reveals targets for pest control. .</title>
        <authorList>
            <person name="Simon S."/>
            <person name="Breeschoten T."/>
            <person name="Jansen H.J."/>
            <person name="Dirks R.P."/>
            <person name="Schranz M.E."/>
            <person name="Ros V.I.D."/>
        </authorList>
    </citation>
    <scope>NUCLEOTIDE SEQUENCE</scope>
    <source>
        <strain evidence="2">TB_SE_WUR_2020</strain>
    </source>
</reference>
<dbReference type="EMBL" id="JACEFF010000816">
    <property type="protein sequence ID" value="KAH9630585.1"/>
    <property type="molecule type" value="Genomic_DNA"/>
</dbReference>
<proteinExistence type="predicted"/>
<evidence type="ECO:0000256" key="1">
    <source>
        <dbReference type="SAM" id="MobiDB-lite"/>
    </source>
</evidence>
<evidence type="ECO:0000313" key="3">
    <source>
        <dbReference type="Proteomes" id="UP000814243"/>
    </source>
</evidence>
<sequence length="26" mass="2964">MRSPADELRHQRAGDMRRLGQTAPTL</sequence>
<feature type="compositionally biased region" description="Basic and acidic residues" evidence="1">
    <location>
        <begin position="1"/>
        <end position="18"/>
    </location>
</feature>
<dbReference type="Proteomes" id="UP000814243">
    <property type="component" value="Unassembled WGS sequence"/>
</dbReference>
<comment type="caution">
    <text evidence="2">The sequence shown here is derived from an EMBL/GenBank/DDBJ whole genome shotgun (WGS) entry which is preliminary data.</text>
</comment>
<gene>
    <name evidence="2" type="ORF">HF086_016089</name>
</gene>
<dbReference type="AlphaFoldDB" id="A0A922M694"/>
<evidence type="ECO:0000313" key="2">
    <source>
        <dbReference type="EMBL" id="KAH9630585.1"/>
    </source>
</evidence>